<dbReference type="Pfam" id="PF26130">
    <property type="entry name" value="PB1-like"/>
    <property type="match status" value="1"/>
</dbReference>
<reference evidence="2 3" key="1">
    <citation type="journal article" date="2014" name="Nat. Genet.">
        <title>Genome sequence of the hot pepper provides insights into the evolution of pungency in Capsicum species.</title>
        <authorList>
            <person name="Kim S."/>
            <person name="Park M."/>
            <person name="Yeom S.I."/>
            <person name="Kim Y.M."/>
            <person name="Lee J.M."/>
            <person name="Lee H.A."/>
            <person name="Seo E."/>
            <person name="Choi J."/>
            <person name="Cheong K."/>
            <person name="Kim K.T."/>
            <person name="Jung K."/>
            <person name="Lee G.W."/>
            <person name="Oh S.K."/>
            <person name="Bae C."/>
            <person name="Kim S.B."/>
            <person name="Lee H.Y."/>
            <person name="Kim S.Y."/>
            <person name="Kim M.S."/>
            <person name="Kang B.C."/>
            <person name="Jo Y.D."/>
            <person name="Yang H.B."/>
            <person name="Jeong H.J."/>
            <person name="Kang W.H."/>
            <person name="Kwon J.K."/>
            <person name="Shin C."/>
            <person name="Lim J.Y."/>
            <person name="Park J.H."/>
            <person name="Huh J.H."/>
            <person name="Kim J.S."/>
            <person name="Kim B.D."/>
            <person name="Cohen O."/>
            <person name="Paran I."/>
            <person name="Suh M.C."/>
            <person name="Lee S.B."/>
            <person name="Kim Y.K."/>
            <person name="Shin Y."/>
            <person name="Noh S.J."/>
            <person name="Park J."/>
            <person name="Seo Y.S."/>
            <person name="Kwon S.Y."/>
            <person name="Kim H.A."/>
            <person name="Park J.M."/>
            <person name="Kim H.J."/>
            <person name="Choi S.B."/>
            <person name="Bosland P.W."/>
            <person name="Reeves G."/>
            <person name="Jo S.H."/>
            <person name="Lee B.W."/>
            <person name="Cho H.T."/>
            <person name="Choi H.S."/>
            <person name="Lee M.S."/>
            <person name="Yu Y."/>
            <person name="Do Choi Y."/>
            <person name="Park B.S."/>
            <person name="van Deynze A."/>
            <person name="Ashrafi H."/>
            <person name="Hill T."/>
            <person name="Kim W.T."/>
            <person name="Pai H.S."/>
            <person name="Ahn H.K."/>
            <person name="Yeam I."/>
            <person name="Giovannoni J.J."/>
            <person name="Rose J.K."/>
            <person name="Sorensen I."/>
            <person name="Lee S.J."/>
            <person name="Kim R.W."/>
            <person name="Choi I.Y."/>
            <person name="Choi B.S."/>
            <person name="Lim J.S."/>
            <person name="Lee Y.H."/>
            <person name="Choi D."/>
        </authorList>
    </citation>
    <scope>NUCLEOTIDE SEQUENCE [LARGE SCALE GENOMIC DNA]</scope>
    <source>
        <strain evidence="3">cv. CM334</strain>
    </source>
</reference>
<sequence length="338" mass="36658">MGDFTYKTLRYFHGSVLNSKSKKPEYEGSEVTNIFDVDVDKLSYFELTDFLKELKYGITRCTFYLRPPKKDFLLSFQCDEDISKLSQSFENGDIVEVYVCHMVDQLDQVDGPIGLLEYTTTNEKSFVAFNKEGDKGVHEGDMVVEKGVESGHFNEAPTTAAYVELENEAASGKASSAGVVTVGGEAAAGGVAAATAEAAPGEALSAGVAIVGGDATTSGEVAATFEAANTDASNLSTENNSDSDHEDLFVEDDAEFKNLGFEETKITDKSLKGKVAGDELVYCSSDDYSVDSNLEDGLGRIDSRKVVYDDSAKQVVWQLGMVFEDMNEFRDAVTKYPL</sequence>
<evidence type="ECO:0000259" key="1">
    <source>
        <dbReference type="Pfam" id="PF26130"/>
    </source>
</evidence>
<keyword evidence="3" id="KW-1185">Reference proteome</keyword>
<dbReference type="Gramene" id="PHT83386">
    <property type="protein sequence ID" value="PHT83386"/>
    <property type="gene ID" value="T459_11829"/>
</dbReference>
<accession>A0A2G2ZN19</accession>
<evidence type="ECO:0000313" key="2">
    <source>
        <dbReference type="EMBL" id="PHT83386.1"/>
    </source>
</evidence>
<reference evidence="2 3" key="2">
    <citation type="journal article" date="2017" name="Genome Biol.">
        <title>New reference genome sequences of hot pepper reveal the massive evolution of plant disease-resistance genes by retroduplication.</title>
        <authorList>
            <person name="Kim S."/>
            <person name="Park J."/>
            <person name="Yeom S.I."/>
            <person name="Kim Y.M."/>
            <person name="Seo E."/>
            <person name="Kim K.T."/>
            <person name="Kim M.S."/>
            <person name="Lee J.M."/>
            <person name="Cheong K."/>
            <person name="Shin H.S."/>
            <person name="Kim S.B."/>
            <person name="Han K."/>
            <person name="Lee J."/>
            <person name="Park M."/>
            <person name="Lee H.A."/>
            <person name="Lee H.Y."/>
            <person name="Lee Y."/>
            <person name="Oh S."/>
            <person name="Lee J.H."/>
            <person name="Choi E."/>
            <person name="Choi E."/>
            <person name="Lee S.E."/>
            <person name="Jeon J."/>
            <person name="Kim H."/>
            <person name="Choi G."/>
            <person name="Song H."/>
            <person name="Lee J."/>
            <person name="Lee S.C."/>
            <person name="Kwon J.K."/>
            <person name="Lee H.Y."/>
            <person name="Koo N."/>
            <person name="Hong Y."/>
            <person name="Kim R.W."/>
            <person name="Kang W.H."/>
            <person name="Huh J.H."/>
            <person name="Kang B.C."/>
            <person name="Yang T.J."/>
            <person name="Lee Y.H."/>
            <person name="Bennetzen J.L."/>
            <person name="Choi D."/>
        </authorList>
    </citation>
    <scope>NUCLEOTIDE SEQUENCE [LARGE SCALE GENOMIC DNA]</scope>
    <source>
        <strain evidence="3">cv. CM334</strain>
    </source>
</reference>
<proteinExistence type="predicted"/>
<dbReference type="EMBL" id="AYRZ02000004">
    <property type="protein sequence ID" value="PHT83386.1"/>
    <property type="molecule type" value="Genomic_DNA"/>
</dbReference>
<organism evidence="2 3">
    <name type="scientific">Capsicum annuum</name>
    <name type="common">Capsicum pepper</name>
    <dbReference type="NCBI Taxonomy" id="4072"/>
    <lineage>
        <taxon>Eukaryota</taxon>
        <taxon>Viridiplantae</taxon>
        <taxon>Streptophyta</taxon>
        <taxon>Embryophyta</taxon>
        <taxon>Tracheophyta</taxon>
        <taxon>Spermatophyta</taxon>
        <taxon>Magnoliopsida</taxon>
        <taxon>eudicotyledons</taxon>
        <taxon>Gunneridae</taxon>
        <taxon>Pentapetalae</taxon>
        <taxon>asterids</taxon>
        <taxon>lamiids</taxon>
        <taxon>Solanales</taxon>
        <taxon>Solanaceae</taxon>
        <taxon>Solanoideae</taxon>
        <taxon>Capsiceae</taxon>
        <taxon>Capsicum</taxon>
    </lineage>
</organism>
<gene>
    <name evidence="2" type="ORF">T459_11829</name>
</gene>
<protein>
    <recommendedName>
        <fullName evidence="1">PB1-like domain-containing protein</fullName>
    </recommendedName>
</protein>
<comment type="caution">
    <text evidence="2">The sequence shown here is derived from an EMBL/GenBank/DDBJ whole genome shotgun (WGS) entry which is preliminary data.</text>
</comment>
<dbReference type="AlphaFoldDB" id="A0A2G2ZN19"/>
<name>A0A2G2ZN19_CAPAN</name>
<evidence type="ECO:0000313" key="3">
    <source>
        <dbReference type="Proteomes" id="UP000222542"/>
    </source>
</evidence>
<feature type="domain" description="PB1-like" evidence="1">
    <location>
        <begin position="8"/>
        <end position="101"/>
    </location>
</feature>
<dbReference type="Proteomes" id="UP000222542">
    <property type="component" value="Unassembled WGS sequence"/>
</dbReference>
<dbReference type="InterPro" id="IPR058594">
    <property type="entry name" value="PB1-like_dom_pln"/>
</dbReference>
<dbReference type="OMA" id="RYSPNCK"/>